<evidence type="ECO:0000313" key="2">
    <source>
        <dbReference type="Proteomes" id="UP000320244"/>
    </source>
</evidence>
<accession>A0A563E6Z2</accession>
<name>A0A563E6Z2_9MICO</name>
<sequence length="160" mass="17656">MDNDIQFADLAEMWQSHDPAPPGLVERALVAIEMEDLDAEYELLHIVERGRTLVGTRGDQAETLTIVFSGNDCSLMMRISPLDGDCRRVDGWVSPPRPVRVSLKQQETAFDSTSDAKGRFEIARMPHGLARAVLSSLPAPDGTAHVEHTEQLFATPAFEV</sequence>
<dbReference type="AlphaFoldDB" id="A0A563E6Z2"/>
<comment type="caution">
    <text evidence="1">The sequence shown here is derived from an EMBL/GenBank/DDBJ whole genome shotgun (WGS) entry which is preliminary data.</text>
</comment>
<dbReference type="EMBL" id="VCQV01000003">
    <property type="protein sequence ID" value="TWP38195.1"/>
    <property type="molecule type" value="Genomic_DNA"/>
</dbReference>
<proteinExistence type="predicted"/>
<dbReference type="RefSeq" id="WP_146315172.1">
    <property type="nucleotide sequence ID" value="NZ_VCQV01000003.1"/>
</dbReference>
<protein>
    <recommendedName>
        <fullName evidence="3">Carboxypeptidase regulatory-like domain-containing protein</fullName>
    </recommendedName>
</protein>
<evidence type="ECO:0000313" key="1">
    <source>
        <dbReference type="EMBL" id="TWP38195.1"/>
    </source>
</evidence>
<dbReference type="OrthoDB" id="3689408at2"/>
<gene>
    <name evidence="1" type="ORF">FGL98_02905</name>
</gene>
<reference evidence="1 2" key="1">
    <citation type="submission" date="2019-05" db="EMBL/GenBank/DDBJ databases">
        <authorList>
            <person name="Lee S.D."/>
        </authorList>
    </citation>
    <scope>NUCLEOTIDE SEQUENCE [LARGE SCALE GENOMIC DNA]</scope>
    <source>
        <strain evidence="1 2">C5-26</strain>
    </source>
</reference>
<evidence type="ECO:0008006" key="3">
    <source>
        <dbReference type="Google" id="ProtNLM"/>
    </source>
</evidence>
<reference evidence="1 2" key="2">
    <citation type="submission" date="2019-08" db="EMBL/GenBank/DDBJ databases">
        <title>Jejuicoccus antrihumi gen. nov., sp. nov., a new member of the family Dermacoccaceae isolated from a cave.</title>
        <authorList>
            <person name="Schumann P."/>
            <person name="Kim I.S."/>
        </authorList>
    </citation>
    <scope>NUCLEOTIDE SEQUENCE [LARGE SCALE GENOMIC DNA]</scope>
    <source>
        <strain evidence="1 2">C5-26</strain>
    </source>
</reference>
<keyword evidence="2" id="KW-1185">Reference proteome</keyword>
<dbReference type="Proteomes" id="UP000320244">
    <property type="component" value="Unassembled WGS sequence"/>
</dbReference>
<organism evidence="1 2">
    <name type="scientific">Leekyejoonella antrihumi</name>
    <dbReference type="NCBI Taxonomy" id="1660198"/>
    <lineage>
        <taxon>Bacteria</taxon>
        <taxon>Bacillati</taxon>
        <taxon>Actinomycetota</taxon>
        <taxon>Actinomycetes</taxon>
        <taxon>Micrococcales</taxon>
        <taxon>Dermacoccaceae</taxon>
        <taxon>Leekyejoonella</taxon>
    </lineage>
</organism>